<evidence type="ECO:0000313" key="1">
    <source>
        <dbReference type="EMBL" id="TEA40525.1"/>
    </source>
</evidence>
<evidence type="ECO:0000313" key="2">
    <source>
        <dbReference type="Proteomes" id="UP000295264"/>
    </source>
</evidence>
<organism evidence="1 2">
    <name type="scientific">Sousa chinensis</name>
    <name type="common">Indo-pacific humpbacked dolphin</name>
    <name type="synonym">Steno chinensis</name>
    <dbReference type="NCBI Taxonomy" id="103600"/>
    <lineage>
        <taxon>Eukaryota</taxon>
        <taxon>Metazoa</taxon>
        <taxon>Chordata</taxon>
        <taxon>Craniata</taxon>
        <taxon>Vertebrata</taxon>
        <taxon>Euteleostomi</taxon>
        <taxon>Mammalia</taxon>
        <taxon>Eutheria</taxon>
        <taxon>Laurasiatheria</taxon>
        <taxon>Artiodactyla</taxon>
        <taxon>Whippomorpha</taxon>
        <taxon>Cetacea</taxon>
        <taxon>Odontoceti</taxon>
        <taxon>Delphinidae</taxon>
        <taxon>Sousa</taxon>
    </lineage>
</organism>
<comment type="caution">
    <text evidence="1">The sequence shown here is derived from an EMBL/GenBank/DDBJ whole genome shotgun (WGS) entry which is preliminary data.</text>
</comment>
<reference evidence="1 2" key="1">
    <citation type="journal article" date="2018" name="Genomics">
        <title>Molecular footprints of inshore aquatic adaptation in Indo-Pacific humpback dolphin (Sousa chinensis).</title>
        <authorList>
            <person name="Ming Y."/>
            <person name="Jian J."/>
            <person name="Yu F."/>
            <person name="Yu X."/>
            <person name="Wang J."/>
            <person name="Liu W."/>
        </authorList>
    </citation>
    <scope>NUCLEOTIDE SEQUENCE [LARGE SCALE GENOMIC DNA]</scope>
    <source>
        <strain evidence="1">MY-2018</strain>
        <tissue evidence="1">Skin</tissue>
    </source>
</reference>
<keyword evidence="2" id="KW-1185">Reference proteome</keyword>
<feature type="non-terminal residue" evidence="1">
    <location>
        <position position="44"/>
    </location>
</feature>
<proteinExistence type="predicted"/>
<sequence>VITENFQKSSSFFDQQQVTPWWLSGIGSASVRGMECMSILCKKA</sequence>
<gene>
    <name evidence="1" type="ORF">DBR06_SOUSAS15710065</name>
</gene>
<dbReference type="AlphaFoldDB" id="A0A484GXR3"/>
<dbReference type="EMBL" id="QWLN02002869">
    <property type="protein sequence ID" value="TEA40525.1"/>
    <property type="molecule type" value="Genomic_DNA"/>
</dbReference>
<protein>
    <submittedName>
        <fullName evidence="1">Uncharacterized protein</fullName>
    </submittedName>
</protein>
<feature type="non-terminal residue" evidence="1">
    <location>
        <position position="1"/>
    </location>
</feature>
<dbReference type="Proteomes" id="UP000295264">
    <property type="component" value="Unassembled WGS sequence"/>
</dbReference>
<accession>A0A484GXR3</accession>
<name>A0A484GXR3_SOUCH</name>